<evidence type="ECO:0000256" key="5">
    <source>
        <dbReference type="ARBA" id="ARBA00001954"/>
    </source>
</evidence>
<dbReference type="VEuPathDB" id="TriTrypDB:LdCL_350042300"/>
<dbReference type="FunFam" id="3.20.20.70:FF:000004">
    <property type="entry name" value="Ribulose-phosphate 3-epimerase"/>
    <property type="match status" value="1"/>
</dbReference>
<protein>
    <recommendedName>
        <fullName evidence="7">ribulose-phosphate 3-epimerase</fullName>
        <ecNumber evidence="7">5.1.3.1</ecNumber>
    </recommendedName>
    <alternativeName>
        <fullName evidence="10">Pentose-5-phosphate 3-epimerase</fullName>
    </alternativeName>
</protein>
<dbReference type="InterPro" id="IPR008698">
    <property type="entry name" value="NDUB7"/>
</dbReference>
<dbReference type="VEuPathDB" id="TriTrypDB:LdBPK_353730.1"/>
<comment type="cofactor">
    <cofactor evidence="4">
        <name>Zn(2+)</name>
        <dbReference type="ChEBI" id="CHEBI:29105"/>
    </cofactor>
</comment>
<evidence type="ECO:0000256" key="10">
    <source>
        <dbReference type="ARBA" id="ARBA00030599"/>
    </source>
</evidence>
<dbReference type="Gene3D" id="3.20.20.70">
    <property type="entry name" value="Aldolase class I"/>
    <property type="match status" value="1"/>
</dbReference>
<evidence type="ECO:0000256" key="6">
    <source>
        <dbReference type="ARBA" id="ARBA00009541"/>
    </source>
</evidence>
<dbReference type="VEuPathDB" id="TriTrypDB:LDHU3_35.4880"/>
<gene>
    <name evidence="12" type="ORF">CGC20_14895</name>
</gene>
<feature type="region of interest" description="Disordered" evidence="11">
    <location>
        <begin position="432"/>
        <end position="510"/>
    </location>
</feature>
<evidence type="ECO:0000256" key="1">
    <source>
        <dbReference type="ARBA" id="ARBA00001782"/>
    </source>
</evidence>
<accession>A0A504XJK7</accession>
<evidence type="ECO:0000256" key="8">
    <source>
        <dbReference type="ARBA" id="ARBA00022723"/>
    </source>
</evidence>
<dbReference type="SUPFAM" id="SSF51366">
    <property type="entry name" value="Ribulose-phoshate binding barrel"/>
    <property type="match status" value="1"/>
</dbReference>
<comment type="similarity">
    <text evidence="6">Belongs to the ribulose-phosphate 3-epimerase family.</text>
</comment>
<dbReference type="InterPro" id="IPR013785">
    <property type="entry name" value="Aldolase_TIM"/>
</dbReference>
<dbReference type="VEuPathDB" id="TriTrypDB:LdBPK_353720.1"/>
<organism evidence="12 13">
    <name type="scientific">Leishmania donovani</name>
    <dbReference type="NCBI Taxonomy" id="5661"/>
    <lineage>
        <taxon>Eukaryota</taxon>
        <taxon>Discoba</taxon>
        <taxon>Euglenozoa</taxon>
        <taxon>Kinetoplastea</taxon>
        <taxon>Metakinetoplastina</taxon>
        <taxon>Trypanosomatida</taxon>
        <taxon>Trypanosomatidae</taxon>
        <taxon>Leishmaniinae</taxon>
        <taxon>Leishmania</taxon>
    </lineage>
</organism>
<dbReference type="VEuPathDB" id="TriTrypDB:LDHU3_35.4870"/>
<comment type="catalytic activity">
    <reaction evidence="1">
        <text>D-ribulose 5-phosphate = D-xylulose 5-phosphate</text>
        <dbReference type="Rhea" id="RHEA:13677"/>
        <dbReference type="ChEBI" id="CHEBI:57737"/>
        <dbReference type="ChEBI" id="CHEBI:58121"/>
        <dbReference type="EC" id="5.1.3.1"/>
    </reaction>
</comment>
<evidence type="ECO:0000256" key="11">
    <source>
        <dbReference type="SAM" id="MobiDB-lite"/>
    </source>
</evidence>
<evidence type="ECO:0000256" key="7">
    <source>
        <dbReference type="ARBA" id="ARBA00013188"/>
    </source>
</evidence>
<comment type="cofactor">
    <cofactor evidence="2">
        <name>Mn(2+)</name>
        <dbReference type="ChEBI" id="CHEBI:29035"/>
    </cofactor>
</comment>
<dbReference type="GO" id="GO:0005975">
    <property type="term" value="P:carbohydrate metabolic process"/>
    <property type="evidence" value="ECO:0007669"/>
    <property type="project" value="InterPro"/>
</dbReference>
<sequence length="804" mass="89028">MTAKFNHLDKSTYPNGRNKKQPIVSIISPSLMVADQTKLLQESLDVLSDKGGSADWLHVDIVDGHLAPNFSFSPATVSDLRMHLPNTFLDCHLIVRDPIRWVDSFAKAGASTFVFHYEATENPVAVCRKVREAGMVAGIALAPNTPAEVLFPIIDAGEVDMALVMCVQIGLAGQRFQIETVEKVRQLRQRYPHLLIQVDGSITLDTIDLVAAAGANAIVPGRAAFKSNDRKGSMERLRGSIQKHIAQPLRSTIAPTLRWERGGDEVAAATAWLCCDDPTRRMHFTPGYTLESDAGATGSSRSDIKRRCTHSSGYGNRHQLAPPGCAAGNGGSTGLEPSVLAPARWARGQTPGARERWGRACGGRIWAQVLALPARRVRLSFQSACGHCGWAHHGEVGRLAGSAVAEEPAPTAWITRLVAGLRRQADIARNRDTRCGTLRQEARAGTPSMHWGSLQRRAPGSDEAERGWRAARCSAGHAASSASVQGCTDEAQMPEASREQPELRHPGPPDSPCGGLAAWLLLDAIRSAVLGTHKARPQKPASHYLELDRGSGSDKMRLTKQELLLEAKQCGVNLGIYSAMTEYLKDLASVKPGESMPPVNLGPYDNPLLWNKLDPFGADRGHQRRPMTVSRDFMELNQVPIVYRDHCVHRWIPFNRCMRNLKPVTWGTVNCHEFEESWMVCRAHETYRLQLLKSKFTELTKDYTAEDKKFFPSILYLGIPYYMPSFYWNLATSQRLSGWDEKDPENPVMWREPNRSLMRSEFSPTNWEKGTMTSAFGHKLIPDEIVHEMVPGFPLPEEKRPQAA</sequence>
<proteinExistence type="inferred from homology"/>
<keyword evidence="9" id="KW-0413">Isomerase</keyword>
<feature type="compositionally biased region" description="Basic and acidic residues" evidence="11">
    <location>
        <begin position="496"/>
        <end position="507"/>
    </location>
</feature>
<dbReference type="GO" id="GO:0046872">
    <property type="term" value="F:metal ion binding"/>
    <property type="evidence" value="ECO:0007669"/>
    <property type="project" value="UniProtKB-KW"/>
</dbReference>
<evidence type="ECO:0000313" key="12">
    <source>
        <dbReference type="EMBL" id="TPP47965.1"/>
    </source>
</evidence>
<evidence type="ECO:0000256" key="2">
    <source>
        <dbReference type="ARBA" id="ARBA00001936"/>
    </source>
</evidence>
<dbReference type="EMBL" id="RHLD01000013">
    <property type="protein sequence ID" value="TPP47965.1"/>
    <property type="molecule type" value="Genomic_DNA"/>
</dbReference>
<dbReference type="GO" id="GO:0005739">
    <property type="term" value="C:mitochondrion"/>
    <property type="evidence" value="ECO:0007669"/>
    <property type="project" value="InterPro"/>
</dbReference>
<dbReference type="EC" id="5.1.3.1" evidence="7"/>
<dbReference type="InterPro" id="IPR000056">
    <property type="entry name" value="Ribul_P_3_epim-like"/>
</dbReference>
<dbReference type="Pfam" id="PF05676">
    <property type="entry name" value="NDUF_B7"/>
    <property type="match status" value="1"/>
</dbReference>
<name>A0A504XJK7_LEIDO</name>
<dbReference type="AlphaFoldDB" id="A0A504XJK7"/>
<evidence type="ECO:0000313" key="13">
    <source>
        <dbReference type="Proteomes" id="UP000318821"/>
    </source>
</evidence>
<comment type="cofactor">
    <cofactor evidence="3">
        <name>Co(2+)</name>
        <dbReference type="ChEBI" id="CHEBI:48828"/>
    </cofactor>
</comment>
<keyword evidence="8" id="KW-0479">Metal-binding</keyword>
<dbReference type="InterPro" id="IPR011060">
    <property type="entry name" value="RibuloseP-bd_barrel"/>
</dbReference>
<evidence type="ECO:0000256" key="3">
    <source>
        <dbReference type="ARBA" id="ARBA00001941"/>
    </source>
</evidence>
<dbReference type="VEuPathDB" id="TriTrypDB:LdCL_350042200"/>
<comment type="cofactor">
    <cofactor evidence="5">
        <name>Fe(2+)</name>
        <dbReference type="ChEBI" id="CHEBI:29033"/>
    </cofactor>
</comment>
<dbReference type="Pfam" id="PF00834">
    <property type="entry name" value="Ribul_P_3_epim"/>
    <property type="match status" value="1"/>
</dbReference>
<evidence type="ECO:0000256" key="9">
    <source>
        <dbReference type="ARBA" id="ARBA00023235"/>
    </source>
</evidence>
<feature type="region of interest" description="Disordered" evidence="11">
    <location>
        <begin position="291"/>
        <end position="337"/>
    </location>
</feature>
<dbReference type="PANTHER" id="PTHR11749">
    <property type="entry name" value="RIBULOSE-5-PHOSPHATE-3-EPIMERASE"/>
    <property type="match status" value="1"/>
</dbReference>
<dbReference type="CDD" id="cd00429">
    <property type="entry name" value="RPE"/>
    <property type="match status" value="1"/>
</dbReference>
<reference evidence="13" key="1">
    <citation type="submission" date="2019-02" db="EMBL/GenBank/DDBJ databases">
        <title>FDA dAtabase for Regulatory Grade micrObial Sequences (FDA-ARGOS): Supporting development and validation of Infectious Disease Dx tests.</title>
        <authorList>
            <person name="Duncan R."/>
            <person name="Fisher C."/>
            <person name="Tallon L."/>
            <person name="Sadzewicz L."/>
            <person name="Sengamalay N."/>
            <person name="Ott S."/>
            <person name="Godinez A."/>
            <person name="Nagaraj S."/>
            <person name="Vavikolanu K."/>
            <person name="Vyas G."/>
            <person name="Nadendla S."/>
            <person name="Aluvathingal J."/>
            <person name="Sichtig H."/>
        </authorList>
    </citation>
    <scope>NUCLEOTIDE SEQUENCE [LARGE SCALE GENOMIC DNA]</scope>
    <source>
        <strain evidence="13">FDAARGOS_360</strain>
    </source>
</reference>
<dbReference type="GO" id="GO:0004750">
    <property type="term" value="F:D-ribulose-phosphate 3-epimerase activity"/>
    <property type="evidence" value="ECO:0007669"/>
    <property type="project" value="UniProtKB-EC"/>
</dbReference>
<evidence type="ECO:0000256" key="4">
    <source>
        <dbReference type="ARBA" id="ARBA00001947"/>
    </source>
</evidence>
<feature type="compositionally biased region" description="Basic and acidic residues" evidence="11">
    <location>
        <begin position="459"/>
        <end position="468"/>
    </location>
</feature>
<comment type="caution">
    <text evidence="12">The sequence shown here is derived from an EMBL/GenBank/DDBJ whole genome shotgun (WGS) entry which is preliminary data.</text>
</comment>
<dbReference type="Proteomes" id="UP000318821">
    <property type="component" value="Unassembled WGS sequence"/>
</dbReference>